<proteinExistence type="predicted"/>
<protein>
    <submittedName>
        <fullName evidence="1">Uncharacterized protein</fullName>
    </submittedName>
</protein>
<reference evidence="1" key="1">
    <citation type="journal article" date="2015" name="Front. Microbiol.">
        <title>Combining genomic sequencing methods to explore viral diversity and reveal potential virus-host interactions.</title>
        <authorList>
            <person name="Chow C.E."/>
            <person name="Winget D.M."/>
            <person name="White R.A.III."/>
            <person name="Hallam S.J."/>
            <person name="Suttle C.A."/>
        </authorList>
    </citation>
    <scope>NUCLEOTIDE SEQUENCE</scope>
    <source>
        <strain evidence="1">Oxic1_7</strain>
    </source>
</reference>
<evidence type="ECO:0000313" key="1">
    <source>
        <dbReference type="EMBL" id="AKH48287.1"/>
    </source>
</evidence>
<sequence>MNDLKHELMTQISNMIMELNNDDFERISNRCDKIKQVIFNPDFTDKGDELE</sequence>
<reference evidence="1" key="2">
    <citation type="submission" date="2015-03" db="EMBL/GenBank/DDBJ databases">
        <authorList>
            <person name="Chow C.-E.T."/>
            <person name="Winget D.M."/>
            <person name="White R.A.III."/>
            <person name="Hallam S.J."/>
            <person name="Suttle C.A."/>
        </authorList>
    </citation>
    <scope>NUCLEOTIDE SEQUENCE</scope>
    <source>
        <strain evidence="1">Oxic1_7</strain>
    </source>
</reference>
<organism evidence="1">
    <name type="scientific">uncultured marine virus</name>
    <dbReference type="NCBI Taxonomy" id="186617"/>
    <lineage>
        <taxon>Viruses</taxon>
        <taxon>environmental samples</taxon>
    </lineage>
</organism>
<accession>A0A0F7LA74</accession>
<name>A0A0F7LA74_9VIRU</name>
<dbReference type="EMBL" id="KR029602">
    <property type="protein sequence ID" value="AKH48287.1"/>
    <property type="molecule type" value="Genomic_DNA"/>
</dbReference>